<organism evidence="1">
    <name type="scientific">uncultured Solirubrobacteraceae bacterium</name>
    <dbReference type="NCBI Taxonomy" id="1162706"/>
    <lineage>
        <taxon>Bacteria</taxon>
        <taxon>Bacillati</taxon>
        <taxon>Actinomycetota</taxon>
        <taxon>Thermoleophilia</taxon>
        <taxon>Solirubrobacterales</taxon>
        <taxon>Solirubrobacteraceae</taxon>
        <taxon>environmental samples</taxon>
    </lineage>
</organism>
<evidence type="ECO:0000313" key="1">
    <source>
        <dbReference type="EMBL" id="CAA9524141.1"/>
    </source>
</evidence>
<accession>A0A6J4TJA6</accession>
<name>A0A6J4TJA6_9ACTN</name>
<sequence>MTAGPRCYVASPLGFTESGRHYYAGVYLPALAQVVTPVDPWALTTQEEVEAAAADGRQREMALEIGRRNSKAIGSCTLLAANLDGQEPDAGTVAEVGFGAALGLTCFGLRTDLREAGEPGVSVNLQVESFVVQSGGRVCASLAELVEALAAAGAPTR</sequence>
<dbReference type="Gene3D" id="3.40.50.450">
    <property type="match status" value="1"/>
</dbReference>
<dbReference type="Pfam" id="PF05014">
    <property type="entry name" value="Nuc_deoxyrib_tr"/>
    <property type="match status" value="1"/>
</dbReference>
<dbReference type="InterPro" id="IPR007710">
    <property type="entry name" value="Nucleoside_deoxyribTrfase"/>
</dbReference>
<gene>
    <name evidence="1" type="ORF">AVDCRST_MAG85-3079</name>
</gene>
<reference evidence="1" key="1">
    <citation type="submission" date="2020-02" db="EMBL/GenBank/DDBJ databases">
        <authorList>
            <person name="Meier V. D."/>
        </authorList>
    </citation>
    <scope>NUCLEOTIDE SEQUENCE</scope>
    <source>
        <strain evidence="1">AVDCRST_MAG85</strain>
    </source>
</reference>
<proteinExistence type="predicted"/>
<dbReference type="SUPFAM" id="SSF52309">
    <property type="entry name" value="N-(deoxy)ribosyltransferase-like"/>
    <property type="match status" value="1"/>
</dbReference>
<dbReference type="AlphaFoldDB" id="A0A6J4TJA6"/>
<dbReference type="EMBL" id="CADCVT010000343">
    <property type="protein sequence ID" value="CAA9524141.1"/>
    <property type="molecule type" value="Genomic_DNA"/>
</dbReference>
<evidence type="ECO:0008006" key="2">
    <source>
        <dbReference type="Google" id="ProtNLM"/>
    </source>
</evidence>
<protein>
    <recommendedName>
        <fullName evidence="2">Nucleoside 2-deoxyribosyltransferase</fullName>
    </recommendedName>
</protein>